<gene>
    <name evidence="3" type="ORF">METZ01_LOCUS218888</name>
</gene>
<feature type="non-terminal residue" evidence="3">
    <location>
        <position position="1"/>
    </location>
</feature>
<proteinExistence type="predicted"/>
<dbReference type="Pfam" id="PF01408">
    <property type="entry name" value="GFO_IDH_MocA"/>
    <property type="match status" value="1"/>
</dbReference>
<dbReference type="AlphaFoldDB" id="A0A382FUG6"/>
<dbReference type="Pfam" id="PF22725">
    <property type="entry name" value="GFO_IDH_MocA_C3"/>
    <property type="match status" value="1"/>
</dbReference>
<evidence type="ECO:0000313" key="3">
    <source>
        <dbReference type="EMBL" id="SVB66034.1"/>
    </source>
</evidence>
<organism evidence="3">
    <name type="scientific">marine metagenome</name>
    <dbReference type="NCBI Taxonomy" id="408172"/>
    <lineage>
        <taxon>unclassified sequences</taxon>
        <taxon>metagenomes</taxon>
        <taxon>ecological metagenomes</taxon>
    </lineage>
</organism>
<dbReference type="PANTHER" id="PTHR43249:SF1">
    <property type="entry name" value="D-GLUCOSIDE 3-DEHYDROGENASE"/>
    <property type="match status" value="1"/>
</dbReference>
<evidence type="ECO:0000259" key="1">
    <source>
        <dbReference type="Pfam" id="PF01408"/>
    </source>
</evidence>
<protein>
    <recommendedName>
        <fullName evidence="4">Gfo/Idh/MocA-like oxidoreductase N-terminal domain-containing protein</fullName>
    </recommendedName>
</protein>
<evidence type="ECO:0008006" key="4">
    <source>
        <dbReference type="Google" id="ProtNLM"/>
    </source>
</evidence>
<dbReference type="InterPro" id="IPR000683">
    <property type="entry name" value="Gfo/Idh/MocA-like_OxRdtase_N"/>
</dbReference>
<sequence>EIVWAADPDRMKAEQVSHQIKGSRSVRALVDYQEGLDGVDAVSVLTPHHLHNPMTVDALNAGCHVLLEKPFALSLKEADEMIDAASAAEKVLMVGYPHRYRKSTKMFKELVTGGRYGKLFMIDAMMDEDQREYVGGWLTKKSTLGGGVFFSASPHMLDVMMYIAGDIQTISMVGTHGGLAMEGEDTALSVMKFNNGVVGATRHTWFSAKPGNWYTLRAFCENATLTLTVNPLGDLASQGHLCPWETRITVAGSCSGLLLESEEGLDFTEEVRHFLDCITELVPCQTDGHTARKLMAAVLEAYEKAERDGGLP</sequence>
<dbReference type="SUPFAM" id="SSF51735">
    <property type="entry name" value="NAD(P)-binding Rossmann-fold domains"/>
    <property type="match status" value="1"/>
</dbReference>
<evidence type="ECO:0000259" key="2">
    <source>
        <dbReference type="Pfam" id="PF22725"/>
    </source>
</evidence>
<dbReference type="InterPro" id="IPR036291">
    <property type="entry name" value="NAD(P)-bd_dom_sf"/>
</dbReference>
<dbReference type="GO" id="GO:0000166">
    <property type="term" value="F:nucleotide binding"/>
    <property type="evidence" value="ECO:0007669"/>
    <property type="project" value="InterPro"/>
</dbReference>
<dbReference type="InterPro" id="IPR055170">
    <property type="entry name" value="GFO_IDH_MocA-like_dom"/>
</dbReference>
<dbReference type="SUPFAM" id="SSF55347">
    <property type="entry name" value="Glyceraldehyde-3-phosphate dehydrogenase-like, C-terminal domain"/>
    <property type="match status" value="1"/>
</dbReference>
<dbReference type="EMBL" id="UINC01051637">
    <property type="protein sequence ID" value="SVB66034.1"/>
    <property type="molecule type" value="Genomic_DNA"/>
</dbReference>
<dbReference type="InterPro" id="IPR052515">
    <property type="entry name" value="Gfo/Idh/MocA_Oxidoreductase"/>
</dbReference>
<feature type="domain" description="GFO/IDH/MocA-like oxidoreductase" evidence="2">
    <location>
        <begin position="107"/>
        <end position="225"/>
    </location>
</feature>
<accession>A0A382FUG6</accession>
<name>A0A382FUG6_9ZZZZ</name>
<dbReference type="Gene3D" id="3.30.360.10">
    <property type="entry name" value="Dihydrodipicolinate Reductase, domain 2"/>
    <property type="match status" value="1"/>
</dbReference>
<dbReference type="Gene3D" id="3.40.50.720">
    <property type="entry name" value="NAD(P)-binding Rossmann-like Domain"/>
    <property type="match status" value="1"/>
</dbReference>
<reference evidence="3" key="1">
    <citation type="submission" date="2018-05" db="EMBL/GenBank/DDBJ databases">
        <authorList>
            <person name="Lanie J.A."/>
            <person name="Ng W.-L."/>
            <person name="Kazmierczak K.M."/>
            <person name="Andrzejewski T.M."/>
            <person name="Davidsen T.M."/>
            <person name="Wayne K.J."/>
            <person name="Tettelin H."/>
            <person name="Glass J.I."/>
            <person name="Rusch D."/>
            <person name="Podicherti R."/>
            <person name="Tsui H.-C.T."/>
            <person name="Winkler M.E."/>
        </authorList>
    </citation>
    <scope>NUCLEOTIDE SEQUENCE</scope>
</reference>
<feature type="domain" description="Gfo/Idh/MocA-like oxidoreductase N-terminal" evidence="1">
    <location>
        <begin position="2"/>
        <end position="96"/>
    </location>
</feature>
<dbReference type="PANTHER" id="PTHR43249">
    <property type="entry name" value="UDP-N-ACETYL-2-AMINO-2-DEOXY-D-GLUCURONATE OXIDASE"/>
    <property type="match status" value="1"/>
</dbReference>